<evidence type="ECO:0000313" key="7">
    <source>
        <dbReference type="EnsemblFungi" id="MAPG_01411T0"/>
    </source>
</evidence>
<reference evidence="6" key="3">
    <citation type="submission" date="2011-03" db="EMBL/GenBank/DDBJ databases">
        <title>Annotation of Magnaporthe poae ATCC 64411.</title>
        <authorList>
            <person name="Ma L.-J."/>
            <person name="Dead R."/>
            <person name="Young S.K."/>
            <person name="Zeng Q."/>
            <person name="Gargeya S."/>
            <person name="Fitzgerald M."/>
            <person name="Haas B."/>
            <person name="Abouelleil A."/>
            <person name="Alvarado L."/>
            <person name="Arachchi H.M."/>
            <person name="Berlin A."/>
            <person name="Brown A."/>
            <person name="Chapman S.B."/>
            <person name="Chen Z."/>
            <person name="Dunbar C."/>
            <person name="Freedman E."/>
            <person name="Gearin G."/>
            <person name="Gellesch M."/>
            <person name="Goldberg J."/>
            <person name="Griggs A."/>
            <person name="Gujja S."/>
            <person name="Heiman D."/>
            <person name="Howarth C."/>
            <person name="Larson L."/>
            <person name="Lui A."/>
            <person name="MacDonald P.J.P."/>
            <person name="Mehta T."/>
            <person name="Montmayeur A."/>
            <person name="Murphy C."/>
            <person name="Neiman D."/>
            <person name="Pearson M."/>
            <person name="Priest M."/>
            <person name="Roberts A."/>
            <person name="Saif S."/>
            <person name="Shea T."/>
            <person name="Shenoy N."/>
            <person name="Sisk P."/>
            <person name="Stolte C."/>
            <person name="Sykes S."/>
            <person name="Yandava C."/>
            <person name="Wortman J."/>
            <person name="Nusbaum C."/>
            <person name="Birren B."/>
        </authorList>
    </citation>
    <scope>NUCLEOTIDE SEQUENCE</scope>
    <source>
        <strain evidence="6">ATCC 64411</strain>
    </source>
</reference>
<dbReference type="STRING" id="644358.A0A0C4DNL9"/>
<dbReference type="Proteomes" id="UP000011715">
    <property type="component" value="Unassembled WGS sequence"/>
</dbReference>
<feature type="compositionally biased region" description="Polar residues" evidence="5">
    <location>
        <begin position="85"/>
        <end position="96"/>
    </location>
</feature>
<dbReference type="PANTHER" id="PTHR15157:SF5">
    <property type="entry name" value="UV RADIATION RESISTANCE-ASSOCIATED GENE PROTEIN"/>
    <property type="match status" value="1"/>
</dbReference>
<dbReference type="EMBL" id="ADBL01000340">
    <property type="status" value="NOT_ANNOTATED_CDS"/>
    <property type="molecule type" value="Genomic_DNA"/>
</dbReference>
<dbReference type="EMBL" id="GL876966">
    <property type="protein sequence ID" value="KLU82338.1"/>
    <property type="molecule type" value="Genomic_DNA"/>
</dbReference>
<evidence type="ECO:0000256" key="3">
    <source>
        <dbReference type="ARBA" id="ARBA00023054"/>
    </source>
</evidence>
<gene>
    <name evidence="6" type="ORF">MAPG_01411</name>
</gene>
<reference evidence="8" key="1">
    <citation type="submission" date="2010-05" db="EMBL/GenBank/DDBJ databases">
        <title>The genome sequence of Magnaporthe poae strain ATCC 64411.</title>
        <authorList>
            <person name="Ma L.-J."/>
            <person name="Dead R."/>
            <person name="Young S."/>
            <person name="Zeng Q."/>
            <person name="Koehrsen M."/>
            <person name="Alvarado L."/>
            <person name="Berlin A."/>
            <person name="Chapman S.B."/>
            <person name="Chen Z."/>
            <person name="Freedman E."/>
            <person name="Gellesch M."/>
            <person name="Goldberg J."/>
            <person name="Griggs A."/>
            <person name="Gujja S."/>
            <person name="Heilman E.R."/>
            <person name="Heiman D."/>
            <person name="Hepburn T."/>
            <person name="Howarth C."/>
            <person name="Jen D."/>
            <person name="Larson L."/>
            <person name="Mehta T."/>
            <person name="Neiman D."/>
            <person name="Pearson M."/>
            <person name="Roberts A."/>
            <person name="Saif S."/>
            <person name="Shea T."/>
            <person name="Shenoy N."/>
            <person name="Sisk P."/>
            <person name="Stolte C."/>
            <person name="Sykes S."/>
            <person name="Walk T."/>
            <person name="White J."/>
            <person name="Yandava C."/>
            <person name="Haas B."/>
            <person name="Nusbaum C."/>
            <person name="Birren B."/>
        </authorList>
    </citation>
    <scope>NUCLEOTIDE SEQUENCE [LARGE SCALE GENOMIC DNA]</scope>
    <source>
        <strain evidence="8">ATCC 64411 / 73-15</strain>
    </source>
</reference>
<protein>
    <recommendedName>
        <fullName evidence="2">Autophagy-related protein 14</fullName>
    </recommendedName>
</protein>
<reference evidence="7" key="4">
    <citation type="journal article" date="2015" name="G3 (Bethesda)">
        <title>Genome sequences of three phytopathogenic species of the Magnaporthaceae family of fungi.</title>
        <authorList>
            <person name="Okagaki L.H."/>
            <person name="Nunes C.C."/>
            <person name="Sailsbery J."/>
            <person name="Clay B."/>
            <person name="Brown D."/>
            <person name="John T."/>
            <person name="Oh Y."/>
            <person name="Young N."/>
            <person name="Fitzgerald M."/>
            <person name="Haas B.J."/>
            <person name="Zeng Q."/>
            <person name="Young S."/>
            <person name="Adiconis X."/>
            <person name="Fan L."/>
            <person name="Levin J.Z."/>
            <person name="Mitchell T.K."/>
            <person name="Okubara P.A."/>
            <person name="Farman M.L."/>
            <person name="Kohn L.M."/>
            <person name="Birren B."/>
            <person name="Ma L.-J."/>
            <person name="Dean R.A."/>
        </authorList>
    </citation>
    <scope>NUCLEOTIDE SEQUENCE</scope>
    <source>
        <strain evidence="7">ATCC 64411 / 73-15</strain>
    </source>
</reference>
<feature type="coiled-coil region" evidence="4">
    <location>
        <begin position="287"/>
        <end position="342"/>
    </location>
</feature>
<evidence type="ECO:0000313" key="8">
    <source>
        <dbReference type="Proteomes" id="UP000011715"/>
    </source>
</evidence>
<dbReference type="GO" id="GO:0000149">
    <property type="term" value="F:SNARE binding"/>
    <property type="evidence" value="ECO:0007669"/>
    <property type="project" value="TreeGrafter"/>
</dbReference>
<evidence type="ECO:0000256" key="1">
    <source>
        <dbReference type="ARBA" id="ARBA00009574"/>
    </source>
</evidence>
<dbReference type="InterPro" id="IPR018791">
    <property type="entry name" value="UV_resistance/autophagy_Atg14"/>
</dbReference>
<accession>A0A0C4DNL9</accession>
<dbReference type="GO" id="GO:0000323">
    <property type="term" value="C:lytic vacuole"/>
    <property type="evidence" value="ECO:0007669"/>
    <property type="project" value="TreeGrafter"/>
</dbReference>
<dbReference type="EnsemblFungi" id="MAPG_01411T0">
    <property type="protein sequence ID" value="MAPG_01411T0"/>
    <property type="gene ID" value="MAPG_01411"/>
</dbReference>
<feature type="compositionally biased region" description="Polar residues" evidence="5">
    <location>
        <begin position="57"/>
        <end position="71"/>
    </location>
</feature>
<evidence type="ECO:0000256" key="5">
    <source>
        <dbReference type="SAM" id="MobiDB-lite"/>
    </source>
</evidence>
<evidence type="ECO:0000313" key="6">
    <source>
        <dbReference type="EMBL" id="KLU82338.1"/>
    </source>
</evidence>
<dbReference type="PANTHER" id="PTHR15157">
    <property type="entry name" value="UV RADIATION RESISTANCE-ASSOCIATED GENE PROTEIN"/>
    <property type="match status" value="1"/>
</dbReference>
<dbReference type="VEuPathDB" id="FungiDB:MAPG_01411"/>
<comment type="similarity">
    <text evidence="1">Belongs to the ATG14 family.</text>
</comment>
<dbReference type="eggNOG" id="KOG2896">
    <property type="taxonomic scope" value="Eukaryota"/>
</dbReference>
<feature type="region of interest" description="Disordered" evidence="5">
    <location>
        <begin position="53"/>
        <end position="96"/>
    </location>
</feature>
<sequence length="637" mass="70630">MPNNRPLLLPQNRRLRHLHGLSLRNLTFTKPHGRTADDAAINKTHSKLDTLRETSQLHHSQSSENLSSPMTATLPPKPKPRRRSTNLGNANPLTRQKQLELSVDARAADVFFSLHCDPTSDPFYISETGKRATNFDFQFFELADRSPSITRACQLVIRVWAKRQEPYFLLLEDDVDLRCLSFVSSISNIHIPPNCLVFHLVDGMYVYGVTSKIPPPKQGPYLPTTSYNSLMKLCTLENSVRDAQDAQEKLALRADQALDNTPHIPVAESEDRVRLARKLVTQQHRAVEAARKRRDELQASIRARREAIALGRQLQENALRDVENATEQLSASQDIVAKTKDNIHGQRRRICEDLIRIFPITDSPSGQPLSFQICGVTLPNTTYDPALAPRSSRTSFLGGSGSSTAPPSEDALSAGLGYVAQLVDALQSYLGVALPYPISPFASRSSIRDDISMLPDPQRDFPLYVPRGGSSAQYRFDYGWFLLNKDIEVLCTSQGIRVVDIRHTLPNLRYLLYVATAGKDELPERKKGGIMGLWHGRLLSRGVMVPGADAFSDDASSMGDSRRGSADSEAITRQRDELRRALKGENGRGVTGREAAPSGDDFRSPSAEPPTTKALQFDGQGTSLMLRTKGLRGDSTK</sequence>
<feature type="region of interest" description="Disordered" evidence="5">
    <location>
        <begin position="552"/>
        <end position="637"/>
    </location>
</feature>
<dbReference type="GO" id="GO:0032991">
    <property type="term" value="C:protein-containing complex"/>
    <property type="evidence" value="ECO:0007669"/>
    <property type="project" value="UniProtKB-ARBA"/>
</dbReference>
<dbReference type="OrthoDB" id="72772at2759"/>
<proteinExistence type="inferred from homology"/>
<name>A0A0C4DNL9_MAGP6</name>
<evidence type="ECO:0000256" key="2">
    <source>
        <dbReference type="ARBA" id="ARBA00013807"/>
    </source>
</evidence>
<keyword evidence="8" id="KW-1185">Reference proteome</keyword>
<dbReference type="GO" id="GO:0035493">
    <property type="term" value="P:SNARE complex assembly"/>
    <property type="evidence" value="ECO:0007669"/>
    <property type="project" value="TreeGrafter"/>
</dbReference>
<dbReference type="OMA" id="HYRFEYG"/>
<dbReference type="AlphaFoldDB" id="A0A0C4DNL9"/>
<dbReference type="GO" id="GO:0005768">
    <property type="term" value="C:endosome"/>
    <property type="evidence" value="ECO:0007669"/>
    <property type="project" value="TreeGrafter"/>
</dbReference>
<evidence type="ECO:0000256" key="4">
    <source>
        <dbReference type="SAM" id="Coils"/>
    </source>
</evidence>
<reference evidence="6" key="2">
    <citation type="submission" date="2010-05" db="EMBL/GenBank/DDBJ databases">
        <title>The Genome Sequence of Magnaporthe poae strain ATCC 64411.</title>
        <authorList>
            <consortium name="The Broad Institute Genome Sequencing Platform"/>
            <consortium name="Broad Institute Genome Sequencing Center for Infectious Disease"/>
            <person name="Ma L.-J."/>
            <person name="Dead R."/>
            <person name="Young S."/>
            <person name="Zeng Q."/>
            <person name="Koehrsen M."/>
            <person name="Alvarado L."/>
            <person name="Berlin A."/>
            <person name="Chapman S.B."/>
            <person name="Chen Z."/>
            <person name="Freedman E."/>
            <person name="Gellesch M."/>
            <person name="Goldberg J."/>
            <person name="Griggs A."/>
            <person name="Gujja S."/>
            <person name="Heilman E.R."/>
            <person name="Heiman D."/>
            <person name="Hepburn T."/>
            <person name="Howarth C."/>
            <person name="Jen D."/>
            <person name="Larson L."/>
            <person name="Mehta T."/>
            <person name="Neiman D."/>
            <person name="Pearson M."/>
            <person name="Roberts A."/>
            <person name="Saif S."/>
            <person name="Shea T."/>
            <person name="Shenoy N."/>
            <person name="Sisk P."/>
            <person name="Stolte C."/>
            <person name="Sykes S."/>
            <person name="Walk T."/>
            <person name="White J."/>
            <person name="Yandava C."/>
            <person name="Haas B."/>
            <person name="Nusbaum C."/>
            <person name="Birren B."/>
        </authorList>
    </citation>
    <scope>NUCLEOTIDE SEQUENCE</scope>
    <source>
        <strain evidence="6">ATCC 64411</strain>
    </source>
</reference>
<reference evidence="7" key="5">
    <citation type="submission" date="2015-06" db="UniProtKB">
        <authorList>
            <consortium name="EnsemblFungi"/>
        </authorList>
    </citation>
    <scope>IDENTIFICATION</scope>
    <source>
        <strain evidence="7">ATCC 64411</strain>
    </source>
</reference>
<organism evidence="7 8">
    <name type="scientific">Magnaporthiopsis poae (strain ATCC 64411 / 73-15)</name>
    <name type="common">Kentucky bluegrass fungus</name>
    <name type="synonym">Magnaporthe poae</name>
    <dbReference type="NCBI Taxonomy" id="644358"/>
    <lineage>
        <taxon>Eukaryota</taxon>
        <taxon>Fungi</taxon>
        <taxon>Dikarya</taxon>
        <taxon>Ascomycota</taxon>
        <taxon>Pezizomycotina</taxon>
        <taxon>Sordariomycetes</taxon>
        <taxon>Sordariomycetidae</taxon>
        <taxon>Magnaporthales</taxon>
        <taxon>Magnaporthaceae</taxon>
        <taxon>Magnaporthiopsis</taxon>
    </lineage>
</organism>
<keyword evidence="3 4" id="KW-0175">Coiled coil</keyword>
<dbReference type="Pfam" id="PF10186">
    <property type="entry name" value="ATG14"/>
    <property type="match status" value="1"/>
</dbReference>
<feature type="compositionally biased region" description="Basic and acidic residues" evidence="5">
    <location>
        <begin position="560"/>
        <end position="586"/>
    </location>
</feature>